<dbReference type="InterPro" id="IPR000782">
    <property type="entry name" value="FAS1_domain"/>
</dbReference>
<sequence>MLTRLSVTGMNLIETQRSIMKQLITAAVVAITLLASPLSEAKNFRGQYFQCLKEKPIEYPGTIFDAATDSETLASLGINLDTLVTAVTLADPAIAEALQADGNLTVFAPTSEAFAALPDYVFNGLVGDQATLTAVLQYHVIGKRFDPRRAFFPRKINTLLGSDLFFYLDKGKPMVNQSSFVTGCTGVKTTNGTVWVIDSVLLPQF</sequence>
<organism evidence="2 3">
    <name type="scientific">Thalassotalea agarivorans</name>
    <name type="common">Thalassomonas agarivorans</name>
    <dbReference type="NCBI Taxonomy" id="349064"/>
    <lineage>
        <taxon>Bacteria</taxon>
        <taxon>Pseudomonadati</taxon>
        <taxon>Pseudomonadota</taxon>
        <taxon>Gammaproteobacteria</taxon>
        <taxon>Alteromonadales</taxon>
        <taxon>Colwelliaceae</taxon>
        <taxon>Thalassotalea</taxon>
    </lineage>
</organism>
<accession>A0A1I0BIE5</accession>
<dbReference type="GO" id="GO:0007155">
    <property type="term" value="P:cell adhesion"/>
    <property type="evidence" value="ECO:0007669"/>
    <property type="project" value="TreeGrafter"/>
</dbReference>
<dbReference type="STRING" id="349064.SAMN05660429_00961"/>
<dbReference type="GO" id="GO:0050839">
    <property type="term" value="F:cell adhesion molecule binding"/>
    <property type="evidence" value="ECO:0007669"/>
    <property type="project" value="TreeGrafter"/>
</dbReference>
<feature type="domain" description="FAS1" evidence="1">
    <location>
        <begin position="67"/>
        <end position="201"/>
    </location>
</feature>
<dbReference type="PANTHER" id="PTHR10900:SF124">
    <property type="entry name" value="FI05614P"/>
    <property type="match status" value="1"/>
</dbReference>
<dbReference type="SMART" id="SM00554">
    <property type="entry name" value="FAS1"/>
    <property type="match status" value="1"/>
</dbReference>
<dbReference type="SUPFAM" id="SSF82153">
    <property type="entry name" value="FAS1 domain"/>
    <property type="match status" value="1"/>
</dbReference>
<dbReference type="Pfam" id="PF02469">
    <property type="entry name" value="Fasciclin"/>
    <property type="match status" value="1"/>
</dbReference>
<dbReference type="Proteomes" id="UP000199308">
    <property type="component" value="Unassembled WGS sequence"/>
</dbReference>
<dbReference type="PROSITE" id="PS50213">
    <property type="entry name" value="FAS1"/>
    <property type="match status" value="1"/>
</dbReference>
<dbReference type="GO" id="GO:0030198">
    <property type="term" value="P:extracellular matrix organization"/>
    <property type="evidence" value="ECO:0007669"/>
    <property type="project" value="TreeGrafter"/>
</dbReference>
<dbReference type="InterPro" id="IPR036378">
    <property type="entry name" value="FAS1_dom_sf"/>
</dbReference>
<keyword evidence="3" id="KW-1185">Reference proteome</keyword>
<gene>
    <name evidence="2" type="ORF">SAMN05660429_00961</name>
</gene>
<dbReference type="InterPro" id="IPR050904">
    <property type="entry name" value="Adhesion/Biosynth-related"/>
</dbReference>
<name>A0A1I0BIE5_THASX</name>
<protein>
    <submittedName>
        <fullName evidence="2">Fasciclin domain-containing protein</fullName>
    </submittedName>
</protein>
<evidence type="ECO:0000313" key="2">
    <source>
        <dbReference type="EMBL" id="SET06752.1"/>
    </source>
</evidence>
<dbReference type="AlphaFoldDB" id="A0A1I0BIE5"/>
<evidence type="ECO:0000259" key="1">
    <source>
        <dbReference type="PROSITE" id="PS50213"/>
    </source>
</evidence>
<proteinExistence type="predicted"/>
<dbReference type="Gene3D" id="2.30.180.10">
    <property type="entry name" value="FAS1 domain"/>
    <property type="match status" value="1"/>
</dbReference>
<dbReference type="GO" id="GO:0031012">
    <property type="term" value="C:extracellular matrix"/>
    <property type="evidence" value="ECO:0007669"/>
    <property type="project" value="TreeGrafter"/>
</dbReference>
<dbReference type="GO" id="GO:0005615">
    <property type="term" value="C:extracellular space"/>
    <property type="evidence" value="ECO:0007669"/>
    <property type="project" value="TreeGrafter"/>
</dbReference>
<dbReference type="EMBL" id="FOHK01000004">
    <property type="protein sequence ID" value="SET06752.1"/>
    <property type="molecule type" value="Genomic_DNA"/>
</dbReference>
<reference evidence="2 3" key="1">
    <citation type="submission" date="2016-10" db="EMBL/GenBank/DDBJ databases">
        <authorList>
            <person name="de Groot N.N."/>
        </authorList>
    </citation>
    <scope>NUCLEOTIDE SEQUENCE [LARGE SCALE GENOMIC DNA]</scope>
    <source>
        <strain evidence="2 3">DSM 19706</strain>
    </source>
</reference>
<dbReference type="PANTHER" id="PTHR10900">
    <property type="entry name" value="PERIOSTIN-RELATED"/>
    <property type="match status" value="1"/>
</dbReference>
<evidence type="ECO:0000313" key="3">
    <source>
        <dbReference type="Proteomes" id="UP000199308"/>
    </source>
</evidence>